<sequence>MSLDSLLNSLSDGLTSPDPLALAQLIRPLDRSFITQIKPITFVSRIIVIFTIDCIVKSYSLESIESLAQRKPALKNDRTLFDFVTSYLNYIRLVRLTVGENDLPRGSRVLEKSSDDGIHHDNNFDLLLNVYNPASNIFRRADAVYFTQSIQVISHALVYFAITADRSKKSNKNEKASQAARQMTATLGVSCIDRSTEEPSKRLAAFSLANGLFKIYFFLNNMRLCDTVVKNTSNVIHLLETHYPKSQLVTFYYYLGRLALYQRRLHKARESLKRSFDLCKSDSWKNRRLVLIYLIAASLPLGILPDPILLQKFSLVDQFGSIVNSLRTGSWSGVKSGLDNHREWFRFKGIYLLLREKLEVICWRNFFVIMAGLKNGRQGVRLRLANSVEPARKVFMEPSIDEDDIVCMASSLIDQGYLKAYVKFGEVIVFGTVLPRISTVGEHNYETAPTVSSRPLVAPVMSNQSSKSNHGAVSSNEDDESGRNRNSNRKHKINQKNKPGIMHGAKKAKFLGRLG</sequence>
<evidence type="ECO:0000313" key="3">
    <source>
        <dbReference type="Proteomes" id="UP001153365"/>
    </source>
</evidence>
<keyword evidence="3" id="KW-1185">Reference proteome</keyword>
<dbReference type="GO" id="GO:0000973">
    <property type="term" value="P:post-transcriptional tethering of RNA polymerase II gene DNA at nuclear periphery"/>
    <property type="evidence" value="ECO:0007669"/>
    <property type="project" value="TreeGrafter"/>
</dbReference>
<organism evidence="2 3">
    <name type="scientific">Phakopsora pachyrhizi</name>
    <name type="common">Asian soybean rust disease fungus</name>
    <dbReference type="NCBI Taxonomy" id="170000"/>
    <lineage>
        <taxon>Eukaryota</taxon>
        <taxon>Fungi</taxon>
        <taxon>Dikarya</taxon>
        <taxon>Basidiomycota</taxon>
        <taxon>Pucciniomycotina</taxon>
        <taxon>Pucciniomycetes</taxon>
        <taxon>Pucciniales</taxon>
        <taxon>Phakopsoraceae</taxon>
        <taxon>Phakopsora</taxon>
    </lineage>
</organism>
<dbReference type="PANTHER" id="PTHR12732:SF8">
    <property type="entry name" value="NUCLEAR MRNA EXPORT PROTEIN THP1"/>
    <property type="match status" value="1"/>
</dbReference>
<feature type="compositionally biased region" description="Basic residues" evidence="1">
    <location>
        <begin position="486"/>
        <end position="495"/>
    </location>
</feature>
<comment type="caution">
    <text evidence="2">The sequence shown here is derived from an EMBL/GenBank/DDBJ whole genome shotgun (WGS) entry which is preliminary data.</text>
</comment>
<gene>
    <name evidence="2" type="ORF">PPACK8108_LOCUS4050</name>
</gene>
<dbReference type="AlphaFoldDB" id="A0AAV0AL50"/>
<dbReference type="EMBL" id="CALTRL010000733">
    <property type="protein sequence ID" value="CAH7669428.1"/>
    <property type="molecule type" value="Genomic_DNA"/>
</dbReference>
<dbReference type="GO" id="GO:0070390">
    <property type="term" value="C:transcription export complex 2"/>
    <property type="evidence" value="ECO:0007669"/>
    <property type="project" value="TreeGrafter"/>
</dbReference>
<feature type="compositionally biased region" description="Polar residues" evidence="1">
    <location>
        <begin position="461"/>
        <end position="475"/>
    </location>
</feature>
<accession>A0AAV0AL50</accession>
<dbReference type="GO" id="GO:0003723">
    <property type="term" value="F:RNA binding"/>
    <property type="evidence" value="ECO:0007669"/>
    <property type="project" value="InterPro"/>
</dbReference>
<name>A0AAV0AL50_PHAPC</name>
<dbReference type="GO" id="GO:0016973">
    <property type="term" value="P:poly(A)+ mRNA export from nucleus"/>
    <property type="evidence" value="ECO:0007669"/>
    <property type="project" value="TreeGrafter"/>
</dbReference>
<dbReference type="Proteomes" id="UP001153365">
    <property type="component" value="Unassembled WGS sequence"/>
</dbReference>
<dbReference type="PANTHER" id="PTHR12732">
    <property type="entry name" value="UNCHARACTERIZED PROTEASOME COMPONENT REGION PCI-CONTAINING"/>
    <property type="match status" value="1"/>
</dbReference>
<dbReference type="GO" id="GO:0006368">
    <property type="term" value="P:transcription elongation by RNA polymerase II"/>
    <property type="evidence" value="ECO:0007669"/>
    <property type="project" value="TreeGrafter"/>
</dbReference>
<evidence type="ECO:0008006" key="4">
    <source>
        <dbReference type="Google" id="ProtNLM"/>
    </source>
</evidence>
<reference evidence="2" key="1">
    <citation type="submission" date="2022-06" db="EMBL/GenBank/DDBJ databases">
        <authorList>
            <consortium name="SYNGENTA / RWTH Aachen University"/>
        </authorList>
    </citation>
    <scope>NUCLEOTIDE SEQUENCE</scope>
</reference>
<protein>
    <recommendedName>
        <fullName evidence="4">PCI domain-containing protein</fullName>
    </recommendedName>
</protein>
<evidence type="ECO:0000256" key="1">
    <source>
        <dbReference type="SAM" id="MobiDB-lite"/>
    </source>
</evidence>
<dbReference type="GO" id="GO:0003690">
    <property type="term" value="F:double-stranded DNA binding"/>
    <property type="evidence" value="ECO:0007669"/>
    <property type="project" value="InterPro"/>
</dbReference>
<feature type="region of interest" description="Disordered" evidence="1">
    <location>
        <begin position="461"/>
        <end position="505"/>
    </location>
</feature>
<evidence type="ECO:0000313" key="2">
    <source>
        <dbReference type="EMBL" id="CAH7669428.1"/>
    </source>
</evidence>
<dbReference type="InterPro" id="IPR045114">
    <property type="entry name" value="Csn12-like"/>
</dbReference>
<dbReference type="SMART" id="SM00753">
    <property type="entry name" value="PAM"/>
    <property type="match status" value="1"/>
</dbReference>
<proteinExistence type="predicted"/>